<dbReference type="Proteomes" id="UP000030751">
    <property type="component" value="Unassembled WGS sequence"/>
</dbReference>
<dbReference type="AlphaFoldDB" id="W9NLM9"/>
<evidence type="ECO:0000313" key="1">
    <source>
        <dbReference type="EMBL" id="EXA28785.1"/>
    </source>
</evidence>
<accession>W9NLM9</accession>
<name>W9NLM9_FUSOX</name>
<organism evidence="1">
    <name type="scientific">Fusarium oxysporum f. sp. pisi HDV247</name>
    <dbReference type="NCBI Taxonomy" id="1080344"/>
    <lineage>
        <taxon>Eukaryota</taxon>
        <taxon>Fungi</taxon>
        <taxon>Dikarya</taxon>
        <taxon>Ascomycota</taxon>
        <taxon>Pezizomycotina</taxon>
        <taxon>Sordariomycetes</taxon>
        <taxon>Hypocreomycetidae</taxon>
        <taxon>Hypocreales</taxon>
        <taxon>Nectriaceae</taxon>
        <taxon>Fusarium</taxon>
        <taxon>Fusarium oxysporum species complex</taxon>
    </lineage>
</organism>
<dbReference type="EMBL" id="KI981287">
    <property type="protein sequence ID" value="EXA28785.1"/>
    <property type="molecule type" value="Genomic_DNA"/>
</dbReference>
<proteinExistence type="predicted"/>
<reference evidence="1" key="2">
    <citation type="submission" date="2014-02" db="EMBL/GenBank/DDBJ databases">
        <title>Annotation of the Genome Sequence of Fusarium oxysporum HDV247.</title>
        <authorList>
            <consortium name="The Broad Institute Genomics Platform"/>
            <person name="Ma L.-J."/>
            <person name="Corby-Kistler H."/>
            <person name="Broz K."/>
            <person name="Gale L.R."/>
            <person name="Jonkers W."/>
            <person name="O'Donnell K."/>
            <person name="Ploetz R."/>
            <person name="Steinberg C."/>
            <person name="Schwartz D.C."/>
            <person name="VanEtten H."/>
            <person name="Zhou S."/>
            <person name="Young S.K."/>
            <person name="Zeng Q."/>
            <person name="Gargeya S."/>
            <person name="Fitzgerald M."/>
            <person name="Abouelleil A."/>
            <person name="Alvarado L."/>
            <person name="Chapman S.B."/>
            <person name="Gainer-Dewar J."/>
            <person name="Goldberg J."/>
            <person name="Griggs A."/>
            <person name="Gujja S."/>
            <person name="Hansen M."/>
            <person name="Howarth C."/>
            <person name="Imamovic A."/>
            <person name="Ireland A."/>
            <person name="Larimer J."/>
            <person name="McCowan C."/>
            <person name="Murphy C."/>
            <person name="Pearson M."/>
            <person name="Poon T.W."/>
            <person name="Priest M."/>
            <person name="Roberts A."/>
            <person name="Saif S."/>
            <person name="Shea T."/>
            <person name="Sykes S."/>
            <person name="Wortman J."/>
            <person name="Nusbaum C."/>
            <person name="Birren B."/>
        </authorList>
    </citation>
    <scope>NUCLEOTIDE SEQUENCE</scope>
    <source>
        <strain evidence="1">HDV247</strain>
    </source>
</reference>
<protein>
    <submittedName>
        <fullName evidence="1">Uncharacterized protein</fullName>
    </submittedName>
</protein>
<gene>
    <name evidence="1" type="ORF">FOVG_19633</name>
</gene>
<reference evidence="1" key="1">
    <citation type="submission" date="2011-10" db="EMBL/GenBank/DDBJ databases">
        <title>The Genome Sequence of Fusarium oxysporum HDV247.</title>
        <authorList>
            <consortium name="The Broad Institute Genome Sequencing Platform"/>
            <person name="Ma L.-J."/>
            <person name="Gale L.R."/>
            <person name="Schwartz D.C."/>
            <person name="Zhou S."/>
            <person name="Corby-Kistler H."/>
            <person name="Young S.K."/>
            <person name="Zeng Q."/>
            <person name="Gargeya S."/>
            <person name="Fitzgerald M."/>
            <person name="Haas B."/>
            <person name="Abouelleil A."/>
            <person name="Alvarado L."/>
            <person name="Arachchi H.M."/>
            <person name="Berlin A."/>
            <person name="Brown A."/>
            <person name="Chapman S.B."/>
            <person name="Chen Z."/>
            <person name="Dunbar C."/>
            <person name="Freedman E."/>
            <person name="Gearin G."/>
            <person name="Goldberg J."/>
            <person name="Griggs A."/>
            <person name="Gujja S."/>
            <person name="Heiman D."/>
            <person name="Howarth C."/>
            <person name="Larson L."/>
            <person name="Lui A."/>
            <person name="MacDonald P.J.P."/>
            <person name="Montmayeur A."/>
            <person name="Murphy C."/>
            <person name="Neiman D."/>
            <person name="Pearson M."/>
            <person name="Priest M."/>
            <person name="Roberts A."/>
            <person name="Saif S."/>
            <person name="Shea T."/>
            <person name="Shenoy N."/>
            <person name="Sisk P."/>
            <person name="Stolte C."/>
            <person name="Sykes S."/>
            <person name="Wortman J."/>
            <person name="Nusbaum C."/>
            <person name="Birren B."/>
        </authorList>
    </citation>
    <scope>NUCLEOTIDE SEQUENCE [LARGE SCALE GENOMIC DNA]</scope>
    <source>
        <strain evidence="1">HDV247</strain>
    </source>
</reference>
<dbReference type="HOGENOM" id="CLU_2589815_0_0_1"/>
<sequence length="80" mass="9044">MFKEHCTSCRYSFKYSNSRQRLGVGFGTHSRLNENADSMAKEGRHSSPVEFRRGANLAGRQPLSNAVLLQSPRRARTTTE</sequence>